<dbReference type="Proteomes" id="UP000197156">
    <property type="component" value="Chromosome"/>
</dbReference>
<dbReference type="GeneID" id="33323446"/>
<dbReference type="Pfam" id="PF01850">
    <property type="entry name" value="PIN"/>
    <property type="match status" value="1"/>
</dbReference>
<accession>A0A218P0D2</accession>
<proteinExistence type="predicted"/>
<dbReference type="GO" id="GO:0003677">
    <property type="term" value="F:DNA binding"/>
    <property type="evidence" value="ECO:0007669"/>
    <property type="project" value="UniProtKB-KW"/>
</dbReference>
<dbReference type="InterPro" id="IPR002716">
    <property type="entry name" value="PIN_dom"/>
</dbReference>
<dbReference type="InterPro" id="IPR039018">
    <property type="entry name" value="VapC20-like"/>
</dbReference>
<evidence type="ECO:0000313" key="2">
    <source>
        <dbReference type="EMBL" id="ASI98388.1"/>
    </source>
</evidence>
<evidence type="ECO:0000259" key="1">
    <source>
        <dbReference type="Pfam" id="PF01850"/>
    </source>
</evidence>
<keyword evidence="2" id="KW-0238">DNA-binding</keyword>
<evidence type="ECO:0000313" key="3">
    <source>
        <dbReference type="Proteomes" id="UP000197156"/>
    </source>
</evidence>
<dbReference type="CDD" id="cd09854">
    <property type="entry name" value="PIN_VapC-like"/>
    <property type="match status" value="1"/>
</dbReference>
<dbReference type="KEGG" id="tce:A3L02_01805"/>
<dbReference type="RefSeq" id="WP_088862350.1">
    <property type="nucleotide sequence ID" value="NZ_CP014854.1"/>
</dbReference>
<protein>
    <submittedName>
        <fullName evidence="2">DNA-binding protein</fullName>
    </submittedName>
</protein>
<dbReference type="PANTHER" id="PTHR42188:SF1">
    <property type="entry name" value="23S RRNA-SPECIFIC ENDONUCLEASE VAPC20"/>
    <property type="match status" value="1"/>
</dbReference>
<dbReference type="AlphaFoldDB" id="A0A218P0D2"/>
<keyword evidence="3" id="KW-1185">Reference proteome</keyword>
<reference evidence="2 3" key="1">
    <citation type="submission" date="2016-03" db="EMBL/GenBank/DDBJ databases">
        <title>Complete genome sequence of Thermococcus celer.</title>
        <authorList>
            <person name="Oger P.M."/>
        </authorList>
    </citation>
    <scope>NUCLEOTIDE SEQUENCE [LARGE SCALE GENOMIC DNA]</scope>
    <source>
        <strain evidence="2 3">Vu 13</strain>
    </source>
</reference>
<gene>
    <name evidence="2" type="ORF">A3L02_01805</name>
</gene>
<feature type="domain" description="PIN" evidence="1">
    <location>
        <begin position="3"/>
        <end position="132"/>
    </location>
</feature>
<dbReference type="Gene3D" id="3.40.50.1010">
    <property type="entry name" value="5'-nuclease"/>
    <property type="match status" value="1"/>
</dbReference>
<dbReference type="OrthoDB" id="41298at2157"/>
<dbReference type="InterPro" id="IPR029060">
    <property type="entry name" value="PIN-like_dom_sf"/>
</dbReference>
<organism evidence="2 3">
    <name type="scientific">Thermococcus celer Vu 13 = JCM 8558</name>
    <dbReference type="NCBI Taxonomy" id="1293037"/>
    <lineage>
        <taxon>Archaea</taxon>
        <taxon>Methanobacteriati</taxon>
        <taxon>Methanobacteriota</taxon>
        <taxon>Thermococci</taxon>
        <taxon>Thermococcales</taxon>
        <taxon>Thermococcaceae</taxon>
        <taxon>Thermococcus</taxon>
    </lineage>
</organism>
<dbReference type="PANTHER" id="PTHR42188">
    <property type="entry name" value="23S RRNA-SPECIFIC ENDONUCLEASE VAPC20"/>
    <property type="match status" value="1"/>
</dbReference>
<dbReference type="GO" id="GO:0016075">
    <property type="term" value="P:rRNA catabolic process"/>
    <property type="evidence" value="ECO:0007669"/>
    <property type="project" value="TreeGrafter"/>
</dbReference>
<name>A0A218P0D2_THECE</name>
<dbReference type="GO" id="GO:0004521">
    <property type="term" value="F:RNA endonuclease activity"/>
    <property type="evidence" value="ECO:0007669"/>
    <property type="project" value="InterPro"/>
</dbReference>
<sequence length="157" mass="18266">MRFIDANVFIYAVLKPKRELNEKELEIKRVSKEIFNRINEGEEVITTVAHLSEVANVLEDAANLSFAVSFLKDVLIKGNVIVEEVSDKDYMESVLLAEEKGVSINDALAYILMKRRGIEEIYTFDRHFENLDVRIVNSVKDLIFNREEEKYTKRDHL</sequence>
<dbReference type="EMBL" id="CP014854">
    <property type="protein sequence ID" value="ASI98388.1"/>
    <property type="molecule type" value="Genomic_DNA"/>
</dbReference>
<dbReference type="SUPFAM" id="SSF88723">
    <property type="entry name" value="PIN domain-like"/>
    <property type="match status" value="1"/>
</dbReference>